<dbReference type="CDD" id="cd00851">
    <property type="entry name" value="MTH1175"/>
    <property type="match status" value="1"/>
</dbReference>
<evidence type="ECO:0000259" key="1">
    <source>
        <dbReference type="Pfam" id="PF02579"/>
    </source>
</evidence>
<dbReference type="Gene3D" id="3.30.420.130">
    <property type="entry name" value="Dinitrogenase iron-molybdenum cofactor biosynthesis domain"/>
    <property type="match status" value="1"/>
</dbReference>
<dbReference type="PANTHER" id="PTHR42983:SF1">
    <property type="entry name" value="IRON-MOLYBDENUM PROTEIN"/>
    <property type="match status" value="1"/>
</dbReference>
<comment type="caution">
    <text evidence="2">The sequence shown here is derived from an EMBL/GenBank/DDBJ whole genome shotgun (WGS) entry which is preliminary data.</text>
</comment>
<dbReference type="InterPro" id="IPR036105">
    <property type="entry name" value="DiNase_FeMo-co_biosyn_sf"/>
</dbReference>
<dbReference type="InterPro" id="IPR003731">
    <property type="entry name" value="Di-Nase_FeMo-co_biosynth"/>
</dbReference>
<accession>A0A401FSC3</accession>
<protein>
    <submittedName>
        <fullName evidence="2">Dinitrogenase iron-molybdenum cofactor biosynthe sis protein</fullName>
    </submittedName>
</protein>
<sequence length="173" mass="17039">MKIAVSANGRDLDAAIDPRFGRCAWFIIVETGDMSFEAFANDSGSLGGGAGIQSAQFVASKGAVAVLTGNCGPNAVQTLNAAGIELFVNQSGTVKEAVQRHIKGLLNATTQPNVTDHHGMGDVAVSETSQAVSPAPGMASAGGQGGGMGGCGCGRGQGRGMGGGKGGGGRCRS</sequence>
<dbReference type="OrthoDB" id="9807451at2"/>
<dbReference type="InterPro" id="IPR033913">
    <property type="entry name" value="MTH1175_dom"/>
</dbReference>
<proteinExistence type="predicted"/>
<gene>
    <name evidence="2" type="ORF">DENIS_0794</name>
</gene>
<dbReference type="SUPFAM" id="SSF53146">
    <property type="entry name" value="Nitrogenase accessory factor-like"/>
    <property type="match status" value="1"/>
</dbReference>
<keyword evidence="3" id="KW-1185">Reference proteome</keyword>
<name>A0A401FSC3_9BACT</name>
<reference evidence="3" key="2">
    <citation type="submission" date="2019-01" db="EMBL/GenBank/DDBJ databases">
        <title>Genome sequence of Desulfonema ishimotonii strain Tokyo 01.</title>
        <authorList>
            <person name="Fukui M."/>
        </authorList>
    </citation>
    <scope>NUCLEOTIDE SEQUENCE [LARGE SCALE GENOMIC DNA]</scope>
    <source>
        <strain evidence="3">Tokyo 01</strain>
    </source>
</reference>
<evidence type="ECO:0000313" key="3">
    <source>
        <dbReference type="Proteomes" id="UP000288096"/>
    </source>
</evidence>
<dbReference type="Pfam" id="PF02579">
    <property type="entry name" value="Nitro_FeMo-Co"/>
    <property type="match status" value="1"/>
</dbReference>
<dbReference type="PANTHER" id="PTHR42983">
    <property type="entry name" value="DINITROGENASE IRON-MOLYBDENUM COFACTOR PROTEIN-RELATED"/>
    <property type="match status" value="1"/>
</dbReference>
<organism evidence="2 3">
    <name type="scientific">Desulfonema ishimotonii</name>
    <dbReference type="NCBI Taxonomy" id="45657"/>
    <lineage>
        <taxon>Bacteria</taxon>
        <taxon>Pseudomonadati</taxon>
        <taxon>Thermodesulfobacteriota</taxon>
        <taxon>Desulfobacteria</taxon>
        <taxon>Desulfobacterales</taxon>
        <taxon>Desulfococcaceae</taxon>
        <taxon>Desulfonema</taxon>
    </lineage>
</organism>
<reference evidence="3" key="1">
    <citation type="submission" date="2017-11" db="EMBL/GenBank/DDBJ databases">
        <authorList>
            <person name="Watanabe M."/>
            <person name="Kojima H."/>
        </authorList>
    </citation>
    <scope>NUCLEOTIDE SEQUENCE [LARGE SCALE GENOMIC DNA]</scope>
    <source>
        <strain evidence="3">Tokyo 01</strain>
    </source>
</reference>
<feature type="domain" description="Dinitrogenase iron-molybdenum cofactor biosynthesis" evidence="1">
    <location>
        <begin position="13"/>
        <end position="102"/>
    </location>
</feature>
<dbReference type="RefSeq" id="WP_124327327.1">
    <property type="nucleotide sequence ID" value="NZ_BEXT01000001.1"/>
</dbReference>
<dbReference type="AlphaFoldDB" id="A0A401FSC3"/>
<dbReference type="Proteomes" id="UP000288096">
    <property type="component" value="Unassembled WGS sequence"/>
</dbReference>
<evidence type="ECO:0000313" key="2">
    <source>
        <dbReference type="EMBL" id="GBC59853.1"/>
    </source>
</evidence>
<dbReference type="EMBL" id="BEXT01000001">
    <property type="protein sequence ID" value="GBC59853.1"/>
    <property type="molecule type" value="Genomic_DNA"/>
</dbReference>